<evidence type="ECO:0000259" key="12">
    <source>
        <dbReference type="PROSITE" id="PS50110"/>
    </source>
</evidence>
<dbReference type="Proteomes" id="UP001519345">
    <property type="component" value="Unassembled WGS sequence"/>
</dbReference>
<feature type="transmembrane region" description="Helical" evidence="10">
    <location>
        <begin position="278"/>
        <end position="296"/>
    </location>
</feature>
<keyword evidence="5" id="KW-0547">Nucleotide-binding</keyword>
<keyword evidence="10" id="KW-0812">Transmembrane</keyword>
<proteinExistence type="predicted"/>
<keyword evidence="4" id="KW-0808">Transferase</keyword>
<dbReference type="GO" id="GO:0016301">
    <property type="term" value="F:kinase activity"/>
    <property type="evidence" value="ECO:0007669"/>
    <property type="project" value="UniProtKB-KW"/>
</dbReference>
<feature type="modified residue" description="4-aspartylphosphate" evidence="9">
    <location>
        <position position="750"/>
    </location>
</feature>
<dbReference type="SMART" id="SM00388">
    <property type="entry name" value="HisKA"/>
    <property type="match status" value="1"/>
</dbReference>
<dbReference type="InterPro" id="IPR003594">
    <property type="entry name" value="HATPase_dom"/>
</dbReference>
<dbReference type="CDD" id="cd17574">
    <property type="entry name" value="REC_OmpR"/>
    <property type="match status" value="1"/>
</dbReference>
<dbReference type="Pfam" id="PF02518">
    <property type="entry name" value="HATPase_c"/>
    <property type="match status" value="2"/>
</dbReference>
<dbReference type="SUPFAM" id="SSF55874">
    <property type="entry name" value="ATPase domain of HSP90 chaperone/DNA topoisomerase II/histidine kinase"/>
    <property type="match status" value="2"/>
</dbReference>
<dbReference type="EMBL" id="JAGGKX010000002">
    <property type="protein sequence ID" value="MBP1968504.1"/>
    <property type="molecule type" value="Genomic_DNA"/>
</dbReference>
<dbReference type="Gene3D" id="3.40.50.2300">
    <property type="match status" value="1"/>
</dbReference>
<dbReference type="Pfam" id="PF00512">
    <property type="entry name" value="HisKA"/>
    <property type="match status" value="1"/>
</dbReference>
<evidence type="ECO:0000256" key="2">
    <source>
        <dbReference type="ARBA" id="ARBA00012438"/>
    </source>
</evidence>
<dbReference type="RefSeq" id="WP_209461724.1">
    <property type="nucleotide sequence ID" value="NZ_CP110224.1"/>
</dbReference>
<dbReference type="InterPro" id="IPR036097">
    <property type="entry name" value="HisK_dim/P_sf"/>
</dbReference>
<evidence type="ECO:0000256" key="6">
    <source>
        <dbReference type="ARBA" id="ARBA00022777"/>
    </source>
</evidence>
<dbReference type="CDD" id="cd00082">
    <property type="entry name" value="HisKA"/>
    <property type="match status" value="1"/>
</dbReference>
<dbReference type="PANTHER" id="PTHR43547">
    <property type="entry name" value="TWO-COMPONENT HISTIDINE KINASE"/>
    <property type="match status" value="1"/>
</dbReference>
<feature type="transmembrane region" description="Helical" evidence="10">
    <location>
        <begin position="331"/>
        <end position="350"/>
    </location>
</feature>
<dbReference type="InterPro" id="IPR004358">
    <property type="entry name" value="Sig_transdc_His_kin-like_C"/>
</dbReference>
<feature type="transmembrane region" description="Helical" evidence="10">
    <location>
        <begin position="362"/>
        <end position="384"/>
    </location>
</feature>
<evidence type="ECO:0000313" key="13">
    <source>
        <dbReference type="EMBL" id="MBP1968504.1"/>
    </source>
</evidence>
<keyword evidence="10" id="KW-0472">Membrane</keyword>
<dbReference type="InterPro" id="IPR010559">
    <property type="entry name" value="Sig_transdc_His_kin_internal"/>
</dbReference>
<evidence type="ECO:0000256" key="10">
    <source>
        <dbReference type="SAM" id="Phobius"/>
    </source>
</evidence>
<keyword evidence="8" id="KW-0902">Two-component regulatory system</keyword>
<evidence type="ECO:0000256" key="8">
    <source>
        <dbReference type="ARBA" id="ARBA00023012"/>
    </source>
</evidence>
<dbReference type="InterPro" id="IPR005467">
    <property type="entry name" value="His_kinase_dom"/>
</dbReference>
<dbReference type="InterPro" id="IPR008979">
    <property type="entry name" value="Galactose-bd-like_sf"/>
</dbReference>
<dbReference type="PRINTS" id="PR00344">
    <property type="entry name" value="BCTRLSENSOR"/>
</dbReference>
<feature type="transmembrane region" description="Helical" evidence="10">
    <location>
        <begin position="308"/>
        <end position="325"/>
    </location>
</feature>
<evidence type="ECO:0000256" key="1">
    <source>
        <dbReference type="ARBA" id="ARBA00000085"/>
    </source>
</evidence>
<keyword evidence="14" id="KW-1185">Reference proteome</keyword>
<name>A0ABS4IC40_9BACI</name>
<dbReference type="Gene3D" id="2.60.120.260">
    <property type="entry name" value="Galactose-binding domain-like"/>
    <property type="match status" value="1"/>
</dbReference>
<organism evidence="13 14">
    <name type="scientific">Virgibacillus natechei</name>
    <dbReference type="NCBI Taxonomy" id="1216297"/>
    <lineage>
        <taxon>Bacteria</taxon>
        <taxon>Bacillati</taxon>
        <taxon>Bacillota</taxon>
        <taxon>Bacilli</taxon>
        <taxon>Bacillales</taxon>
        <taxon>Bacillaceae</taxon>
        <taxon>Virgibacillus</taxon>
    </lineage>
</organism>
<evidence type="ECO:0000313" key="14">
    <source>
        <dbReference type="Proteomes" id="UP001519345"/>
    </source>
</evidence>
<feature type="transmembrane region" description="Helical" evidence="10">
    <location>
        <begin position="390"/>
        <end position="409"/>
    </location>
</feature>
<sequence>MTNDKPMSTKKILLIISLFLLILSSFRVGWVIYHESPDNPPAEKGVIDLTNWSFNDNQTLTLDGEWEFYPSQFLNPDSDNNQYKEEQKNFISVPEDWSEEFADNEIPAHGYGTYHLKILLPEDEQELYGIRFERNTAASKVYIDGELVTQSGQPAESANDSEGKPGPFNTLFHTSNNEVNLTIHLSNHEIPFWGGISESVRIGTESAITQESTASSTLQIVVSVILLLHGVYAFSVYYFGKGRYQKEFYYGLMLLISAFTILIDDDIVLQLPIHIETYFKLLLFLMNSTLIVMLTFIKHLFQLKTRFFSFLVTLYILLSISEWIVPFEHFLYFGIFVAIFYILGIIFLFVKTIQFIRNGSMDAIFILLFITSYTSNTIWGALIKLNLSNIPYYPFDFIISIIAIAFLLFKRHIDMTRLNEEQTKELQEADKKKDEFLTNTSHELRNPLHGMINITQTILNDETESLSPKNKESLKTLVRVGKRMTYTLNDIVDITRLQEYHIQLVRKPVSLNTTAFGVIDMIRFMTEAKDLQIQLNIPDSFPKVDADKNRLIQILFNLIHNAVKYTNHGRITIEADHKNGMATVYVKDTGVGMSEEIRRKVFQAYTQEDSSMTSIGGGIGLGLSISKQLVELHGGEISVESTLLKGSIFSFTLPLAGKSTKETKDGLEAAASIHPVELSTESDKIVSDSAASLSKTYRSIAKILVVDDDPINLQILSNILSAEYYVATATNGKTALQLIDAEEWDLVISDVMMPNMSGYELTRIIREQFSVSELPILLLTARNQSEDIYTGFLSGANDYVTKPMDTMELTARVKALTDVKKSVHEQLRMEAALLQAQIHPHFLFNTINTIASLSEIDTARMVKLLNEFGNYLRRSFNINTTKMLGPLENELDLTRSYLYIQQVRFGDRLQVKWQVDDLLIEVPPLSIQPIVENAVNHGVLHRVNGGTVSIHITDHGSYAQLAIIDDGVGIEPEKLQEILSEKTNIKDGIGIANTNRRLKKRYGKGLVIQSTPNHGTTVTFQIPIKEDLSR</sequence>
<dbReference type="InterPro" id="IPR036890">
    <property type="entry name" value="HATPase_C_sf"/>
</dbReference>
<feature type="domain" description="Histidine kinase" evidence="11">
    <location>
        <begin position="927"/>
        <end position="1026"/>
    </location>
</feature>
<feature type="domain" description="Histidine kinase" evidence="11">
    <location>
        <begin position="439"/>
        <end position="657"/>
    </location>
</feature>
<feature type="transmembrane region" description="Helical" evidence="10">
    <location>
        <begin position="220"/>
        <end position="240"/>
    </location>
</feature>
<dbReference type="SMART" id="SM00448">
    <property type="entry name" value="REC"/>
    <property type="match status" value="1"/>
</dbReference>
<keyword evidence="3 9" id="KW-0597">Phosphoprotein</keyword>
<feature type="domain" description="Response regulatory" evidence="12">
    <location>
        <begin position="702"/>
        <end position="817"/>
    </location>
</feature>
<reference evidence="13 14" key="1">
    <citation type="submission" date="2021-03" db="EMBL/GenBank/DDBJ databases">
        <title>Genomic Encyclopedia of Type Strains, Phase IV (KMG-IV): sequencing the most valuable type-strain genomes for metagenomic binning, comparative biology and taxonomic classification.</title>
        <authorList>
            <person name="Goeker M."/>
        </authorList>
    </citation>
    <scope>NUCLEOTIDE SEQUENCE [LARGE SCALE GENOMIC DNA]</scope>
    <source>
        <strain evidence="13 14">DSM 25609</strain>
    </source>
</reference>
<dbReference type="InterPro" id="IPR011006">
    <property type="entry name" value="CheY-like_superfamily"/>
</dbReference>
<evidence type="ECO:0000259" key="11">
    <source>
        <dbReference type="PROSITE" id="PS50109"/>
    </source>
</evidence>
<evidence type="ECO:0000256" key="5">
    <source>
        <dbReference type="ARBA" id="ARBA00022741"/>
    </source>
</evidence>
<evidence type="ECO:0000256" key="3">
    <source>
        <dbReference type="ARBA" id="ARBA00022553"/>
    </source>
</evidence>
<dbReference type="PROSITE" id="PS50109">
    <property type="entry name" value="HIS_KIN"/>
    <property type="match status" value="2"/>
</dbReference>
<keyword evidence="10" id="KW-1133">Transmembrane helix</keyword>
<dbReference type="Gene3D" id="1.10.287.130">
    <property type="match status" value="1"/>
</dbReference>
<evidence type="ECO:0000256" key="4">
    <source>
        <dbReference type="ARBA" id="ARBA00022679"/>
    </source>
</evidence>
<dbReference type="SMART" id="SM00387">
    <property type="entry name" value="HATPase_c"/>
    <property type="match status" value="2"/>
</dbReference>
<dbReference type="PANTHER" id="PTHR43547:SF2">
    <property type="entry name" value="HYBRID SIGNAL TRANSDUCTION HISTIDINE KINASE C"/>
    <property type="match status" value="1"/>
</dbReference>
<protein>
    <recommendedName>
        <fullName evidence="2">histidine kinase</fullName>
        <ecNumber evidence="2">2.7.13.3</ecNumber>
    </recommendedName>
</protein>
<comment type="caution">
    <text evidence="13">The sequence shown here is derived from an EMBL/GenBank/DDBJ whole genome shotgun (WGS) entry which is preliminary data.</text>
</comment>
<keyword evidence="6 13" id="KW-0418">Kinase</keyword>
<evidence type="ECO:0000256" key="9">
    <source>
        <dbReference type="PROSITE-ProRule" id="PRU00169"/>
    </source>
</evidence>
<dbReference type="SUPFAM" id="SSF49785">
    <property type="entry name" value="Galactose-binding domain-like"/>
    <property type="match status" value="1"/>
</dbReference>
<accession>A0ABS4IC40</accession>
<dbReference type="Pfam" id="PF06580">
    <property type="entry name" value="His_kinase"/>
    <property type="match status" value="1"/>
</dbReference>
<dbReference type="SUPFAM" id="SSF47384">
    <property type="entry name" value="Homodimeric domain of signal transducing histidine kinase"/>
    <property type="match status" value="1"/>
</dbReference>
<dbReference type="Gene3D" id="3.30.565.10">
    <property type="entry name" value="Histidine kinase-like ATPase, C-terminal domain"/>
    <property type="match status" value="2"/>
</dbReference>
<keyword evidence="7" id="KW-0067">ATP-binding</keyword>
<dbReference type="SUPFAM" id="SSF52172">
    <property type="entry name" value="CheY-like"/>
    <property type="match status" value="1"/>
</dbReference>
<dbReference type="InterPro" id="IPR003661">
    <property type="entry name" value="HisK_dim/P_dom"/>
</dbReference>
<dbReference type="Pfam" id="PF00072">
    <property type="entry name" value="Response_reg"/>
    <property type="match status" value="1"/>
</dbReference>
<dbReference type="InterPro" id="IPR001789">
    <property type="entry name" value="Sig_transdc_resp-reg_receiver"/>
</dbReference>
<dbReference type="PROSITE" id="PS50110">
    <property type="entry name" value="RESPONSE_REGULATORY"/>
    <property type="match status" value="1"/>
</dbReference>
<gene>
    <name evidence="13" type="ORF">J2Z83_000596</name>
</gene>
<feature type="transmembrane region" description="Helical" evidence="10">
    <location>
        <begin position="247"/>
        <end position="263"/>
    </location>
</feature>
<evidence type="ECO:0000256" key="7">
    <source>
        <dbReference type="ARBA" id="ARBA00022840"/>
    </source>
</evidence>
<dbReference type="EC" id="2.7.13.3" evidence="2"/>
<comment type="catalytic activity">
    <reaction evidence="1">
        <text>ATP + protein L-histidine = ADP + protein N-phospho-L-histidine.</text>
        <dbReference type="EC" id="2.7.13.3"/>
    </reaction>
</comment>